<proteinExistence type="predicted"/>
<feature type="region of interest" description="Disordered" evidence="2">
    <location>
        <begin position="1"/>
        <end position="113"/>
    </location>
</feature>
<dbReference type="PANTHER" id="PTHR21561:SF12">
    <property type="entry name" value="INO80 COMPLEX SUBUNIT B"/>
    <property type="match status" value="1"/>
</dbReference>
<evidence type="ECO:0000313" key="5">
    <source>
        <dbReference type="Proteomes" id="UP001338582"/>
    </source>
</evidence>
<dbReference type="GO" id="GO:0031011">
    <property type="term" value="C:Ino80 complex"/>
    <property type="evidence" value="ECO:0007669"/>
    <property type="project" value="InterPro"/>
</dbReference>
<dbReference type="InterPro" id="IPR006880">
    <property type="entry name" value="INO80B_C"/>
</dbReference>
<reference evidence="4 5" key="1">
    <citation type="submission" date="2023-10" db="EMBL/GenBank/DDBJ databases">
        <title>Draft Genome Sequence of Candida saopaulonensis from a very Premature Infant with Sepsis.</title>
        <authorList>
            <person name="Ning Y."/>
            <person name="Dai R."/>
            <person name="Xiao M."/>
            <person name="Xu Y."/>
            <person name="Yan Q."/>
            <person name="Zhang L."/>
        </authorList>
    </citation>
    <scope>NUCLEOTIDE SEQUENCE [LARGE SCALE GENOMIC DNA]</scope>
    <source>
        <strain evidence="4 5">19XY460</strain>
    </source>
</reference>
<feature type="compositionally biased region" description="Acidic residues" evidence="2">
    <location>
        <begin position="1"/>
        <end position="28"/>
    </location>
</feature>
<feature type="coiled-coil region" evidence="1">
    <location>
        <begin position="211"/>
        <end position="242"/>
    </location>
</feature>
<evidence type="ECO:0000256" key="1">
    <source>
        <dbReference type="SAM" id="Coils"/>
    </source>
</evidence>
<feature type="compositionally biased region" description="Acidic residues" evidence="2">
    <location>
        <begin position="84"/>
        <end position="93"/>
    </location>
</feature>
<dbReference type="Pfam" id="PF04795">
    <property type="entry name" value="PAPA-1"/>
    <property type="match status" value="1"/>
</dbReference>
<name>A0AAX4HA40_9ASCO</name>
<gene>
    <name evidence="4" type="ORF">PUMCH_002483</name>
</gene>
<keyword evidence="5" id="KW-1185">Reference proteome</keyword>
<dbReference type="EMBL" id="CP138896">
    <property type="protein sequence ID" value="WPK25179.1"/>
    <property type="molecule type" value="Genomic_DNA"/>
</dbReference>
<dbReference type="AlphaFoldDB" id="A0AAX4HA40"/>
<dbReference type="PANTHER" id="PTHR21561">
    <property type="entry name" value="INO80 COMPLEX SUBUNIT B"/>
    <property type="match status" value="1"/>
</dbReference>
<dbReference type="SMART" id="SM01406">
    <property type="entry name" value="PAPA-1"/>
    <property type="match status" value="1"/>
</dbReference>
<feature type="compositionally biased region" description="Acidic residues" evidence="2">
    <location>
        <begin position="36"/>
        <end position="77"/>
    </location>
</feature>
<dbReference type="GO" id="GO:0006338">
    <property type="term" value="P:chromatin remodeling"/>
    <property type="evidence" value="ECO:0007669"/>
    <property type="project" value="InterPro"/>
</dbReference>
<keyword evidence="1" id="KW-0175">Coiled coil</keyword>
<dbReference type="RefSeq" id="XP_062877562.1">
    <property type="nucleotide sequence ID" value="XM_063021492.1"/>
</dbReference>
<dbReference type="Proteomes" id="UP001338582">
    <property type="component" value="Chromosome 3"/>
</dbReference>
<organism evidence="4 5">
    <name type="scientific">Australozyma saopauloensis</name>
    <dbReference type="NCBI Taxonomy" id="291208"/>
    <lineage>
        <taxon>Eukaryota</taxon>
        <taxon>Fungi</taxon>
        <taxon>Dikarya</taxon>
        <taxon>Ascomycota</taxon>
        <taxon>Saccharomycotina</taxon>
        <taxon>Pichiomycetes</taxon>
        <taxon>Metschnikowiaceae</taxon>
        <taxon>Australozyma</taxon>
    </lineage>
</organism>
<dbReference type="KEGG" id="asau:88173548"/>
<accession>A0AAX4HA40</accession>
<dbReference type="GeneID" id="88173548"/>
<evidence type="ECO:0000256" key="2">
    <source>
        <dbReference type="SAM" id="MobiDB-lite"/>
    </source>
</evidence>
<evidence type="ECO:0000259" key="3">
    <source>
        <dbReference type="SMART" id="SM01406"/>
    </source>
</evidence>
<protein>
    <recommendedName>
        <fullName evidence="3">INO80 complex subunit B-like conserved region domain-containing protein</fullName>
    </recommendedName>
</protein>
<feature type="domain" description="INO80 complex subunit B-like conserved region" evidence="3">
    <location>
        <begin position="219"/>
        <end position="303"/>
    </location>
</feature>
<feature type="region of interest" description="Disordered" evidence="2">
    <location>
        <begin position="251"/>
        <end position="271"/>
    </location>
</feature>
<evidence type="ECO:0000313" key="4">
    <source>
        <dbReference type="EMBL" id="WPK25179.1"/>
    </source>
</evidence>
<sequence length="307" mass="35826">MKDIFADDDVDDSDSNELSDVAIDDEEAEKQLNEALVEELGEDENDEEQEEEDEEEQEDEEEEIEDPDDAEDFDENDAERYDLQDMESDESDEYSAPVAAPVRSSRPSREIKKRQLTFYEEDELLDSEEEVAAPKKKQVKLTIPKRSSARAALRAPKKEVDEFADFELEYKPKKLTERQRAKLEEDPNERYEDLMFARMDQQLLALNRKIVKREETAEQAALRRAENARKRQHYKVKQLEEAKRDTLNKLLKRRATKTREKEAEDEDADSLTLKPRRPVVNHPAMLRWVSRAEGIVLAASEPAFFET</sequence>
<dbReference type="InterPro" id="IPR029523">
    <property type="entry name" value="INO80B/Ies2"/>
</dbReference>